<dbReference type="PANTHER" id="PTHR30290">
    <property type="entry name" value="PERIPLASMIC BINDING COMPONENT OF ABC TRANSPORTER"/>
    <property type="match status" value="1"/>
</dbReference>
<evidence type="ECO:0000313" key="8">
    <source>
        <dbReference type="EMBL" id="SDI65387.1"/>
    </source>
</evidence>
<proteinExistence type="inferred from homology"/>
<feature type="domain" description="Solute-binding protein family 5" evidence="7">
    <location>
        <begin position="96"/>
        <end position="476"/>
    </location>
</feature>
<dbReference type="GO" id="GO:0042938">
    <property type="term" value="P:dipeptide transport"/>
    <property type="evidence" value="ECO:0007669"/>
    <property type="project" value="TreeGrafter"/>
</dbReference>
<keyword evidence="4" id="KW-0571">Peptide transport</keyword>
<keyword evidence="5" id="KW-0653">Protein transport</keyword>
<accession>A0A1G8MBZ1</accession>
<dbReference type="InterPro" id="IPR000914">
    <property type="entry name" value="SBP_5_dom"/>
</dbReference>
<dbReference type="Pfam" id="PF00496">
    <property type="entry name" value="SBP_bac_5"/>
    <property type="match status" value="1"/>
</dbReference>
<dbReference type="InterPro" id="IPR030678">
    <property type="entry name" value="Peptide/Ni-bd"/>
</dbReference>
<dbReference type="PIRSF" id="PIRSF002741">
    <property type="entry name" value="MppA"/>
    <property type="match status" value="1"/>
</dbReference>
<evidence type="ECO:0000256" key="1">
    <source>
        <dbReference type="ARBA" id="ARBA00005695"/>
    </source>
</evidence>
<dbReference type="Gene3D" id="3.10.105.10">
    <property type="entry name" value="Dipeptide-binding Protein, Domain 3"/>
    <property type="match status" value="1"/>
</dbReference>
<name>A0A1G8MBZ1_9PSED</name>
<evidence type="ECO:0000256" key="4">
    <source>
        <dbReference type="ARBA" id="ARBA00022856"/>
    </source>
</evidence>
<dbReference type="InterPro" id="IPR023765">
    <property type="entry name" value="SBP_5_CS"/>
</dbReference>
<dbReference type="CDD" id="cd08493">
    <property type="entry name" value="PBP2_DppA_like"/>
    <property type="match status" value="1"/>
</dbReference>
<dbReference type="STRING" id="428992.SAMN05216272_11472"/>
<dbReference type="GO" id="GO:0030288">
    <property type="term" value="C:outer membrane-bounded periplasmic space"/>
    <property type="evidence" value="ECO:0007669"/>
    <property type="project" value="TreeGrafter"/>
</dbReference>
<comment type="similarity">
    <text evidence="1">Belongs to the bacterial solute-binding protein 5 family.</text>
</comment>
<dbReference type="GO" id="GO:0043190">
    <property type="term" value="C:ATP-binding cassette (ABC) transporter complex"/>
    <property type="evidence" value="ECO:0007669"/>
    <property type="project" value="InterPro"/>
</dbReference>
<feature type="chain" id="PRO_5011775806" evidence="6">
    <location>
        <begin position="51"/>
        <end position="559"/>
    </location>
</feature>
<feature type="signal peptide" evidence="6">
    <location>
        <begin position="1"/>
        <end position="50"/>
    </location>
</feature>
<reference evidence="9" key="1">
    <citation type="submission" date="2016-10" db="EMBL/GenBank/DDBJ databases">
        <authorList>
            <person name="Varghese N."/>
            <person name="Submissions S."/>
        </authorList>
    </citation>
    <scope>NUCLEOTIDE SEQUENCE [LARGE SCALE GENOMIC DNA]</scope>
    <source>
        <strain evidence="9">CCM 7469</strain>
    </source>
</reference>
<dbReference type="InterPro" id="IPR039424">
    <property type="entry name" value="SBP_5"/>
</dbReference>
<dbReference type="PROSITE" id="PS01040">
    <property type="entry name" value="SBP_BACTERIAL_5"/>
    <property type="match status" value="1"/>
</dbReference>
<gene>
    <name evidence="8" type="ORF">SAMN05216272_11472</name>
</gene>
<dbReference type="AlphaFoldDB" id="A0A1G8MBZ1"/>
<keyword evidence="2" id="KW-0813">Transport</keyword>
<protein>
    <submittedName>
        <fullName evidence="8">Dipeptide transport system substrate-binding protein</fullName>
    </submittedName>
</protein>
<dbReference type="Gene3D" id="3.40.190.10">
    <property type="entry name" value="Periplasmic binding protein-like II"/>
    <property type="match status" value="1"/>
</dbReference>
<evidence type="ECO:0000256" key="3">
    <source>
        <dbReference type="ARBA" id="ARBA00022729"/>
    </source>
</evidence>
<evidence type="ECO:0000256" key="6">
    <source>
        <dbReference type="SAM" id="SignalP"/>
    </source>
</evidence>
<dbReference type="Gene3D" id="3.90.76.10">
    <property type="entry name" value="Dipeptide-binding Protein, Domain 1"/>
    <property type="match status" value="1"/>
</dbReference>
<organism evidence="8 9">
    <name type="scientific">Pseudomonas panipatensis</name>
    <dbReference type="NCBI Taxonomy" id="428992"/>
    <lineage>
        <taxon>Bacteria</taxon>
        <taxon>Pseudomonadati</taxon>
        <taxon>Pseudomonadota</taxon>
        <taxon>Gammaproteobacteria</taxon>
        <taxon>Pseudomonadales</taxon>
        <taxon>Pseudomonadaceae</taxon>
        <taxon>Pseudomonas</taxon>
    </lineage>
</organism>
<dbReference type="EMBL" id="FNDS01000014">
    <property type="protein sequence ID" value="SDI65387.1"/>
    <property type="molecule type" value="Genomic_DNA"/>
</dbReference>
<dbReference type="FunFam" id="3.40.190.10:FF:000036">
    <property type="entry name" value="Dipeptide ABC transporter, substrate-binding protein"/>
    <property type="match status" value="1"/>
</dbReference>
<sequence>MRPGAATRRPLLVSHPMRANRIQQWTRRLHRRLARTLVLAGLLAGTPAFAQTLAVCTEASPEGFDIAQYSAATTADAVAETVYERLVQFVPGSTQVAPALAERWEISADGLSYTFHLRKGVKFQRTDFFTPSREFNADDVLWSFQRQLDPAHPWHALSPRGYPYAQSMGLPALIERIDKLDDARVRFTLRRPEAPFLADLAMGFASIYSAEYADLLLKAGKAEQLNNLPLGTGPFVFQRYQKDALVRFAANPDYWGGAPKVDRLLLSITPDPSVRIQKLRAGDCQVALYPRPTDVPTLRHEPQLKVAELDSLLVAYVALNTRHKPLDDVRVRQAINLAFDRDSYLKAQFGEGGASPAVAPYPSTLWGSDPDLKGWPHDLERARQLLAEAGIQPGLKLSIWTRPGGGPTNPNPGIGAQMLQDDLGKLGIHADIRVYEWGELIRRAKHGEHDLLFMGWVGDNGDPDNFLTPNLSCAAASSGENMSGWCNAAFDDLLRQARASTDQATRAGLYRQALAIFQREAPWIALAYPKQFAVLSPRVRGFTLSPLGSNNFAHVELAP</sequence>
<evidence type="ECO:0000313" key="9">
    <source>
        <dbReference type="Proteomes" id="UP000199636"/>
    </source>
</evidence>
<dbReference type="PANTHER" id="PTHR30290:SF38">
    <property type="entry name" value="D,D-DIPEPTIDE-BINDING PERIPLASMIC PROTEIN DDPA-RELATED"/>
    <property type="match status" value="1"/>
</dbReference>
<dbReference type="GO" id="GO:0015031">
    <property type="term" value="P:protein transport"/>
    <property type="evidence" value="ECO:0007669"/>
    <property type="project" value="UniProtKB-KW"/>
</dbReference>
<keyword evidence="9" id="KW-1185">Reference proteome</keyword>
<evidence type="ECO:0000259" key="7">
    <source>
        <dbReference type="Pfam" id="PF00496"/>
    </source>
</evidence>
<evidence type="ECO:0000256" key="2">
    <source>
        <dbReference type="ARBA" id="ARBA00022448"/>
    </source>
</evidence>
<keyword evidence="3 6" id="KW-0732">Signal</keyword>
<dbReference type="FunFam" id="3.90.76.10:FF:000002">
    <property type="entry name" value="Dipeptide ABC transporter, substrate-binding protein"/>
    <property type="match status" value="1"/>
</dbReference>
<evidence type="ECO:0000256" key="5">
    <source>
        <dbReference type="ARBA" id="ARBA00022927"/>
    </source>
</evidence>
<dbReference type="SUPFAM" id="SSF53850">
    <property type="entry name" value="Periplasmic binding protein-like II"/>
    <property type="match status" value="1"/>
</dbReference>
<dbReference type="Proteomes" id="UP000199636">
    <property type="component" value="Unassembled WGS sequence"/>
</dbReference>
<dbReference type="GO" id="GO:1904680">
    <property type="term" value="F:peptide transmembrane transporter activity"/>
    <property type="evidence" value="ECO:0007669"/>
    <property type="project" value="TreeGrafter"/>
</dbReference>